<dbReference type="AlphaFoldDB" id="A0ABD2WJ22"/>
<feature type="region of interest" description="Disordered" evidence="1">
    <location>
        <begin position="108"/>
        <end position="136"/>
    </location>
</feature>
<gene>
    <name evidence="2" type="ORF">TKK_012547</name>
</gene>
<feature type="region of interest" description="Disordered" evidence="1">
    <location>
        <begin position="59"/>
        <end position="94"/>
    </location>
</feature>
<comment type="caution">
    <text evidence="2">The sequence shown here is derived from an EMBL/GenBank/DDBJ whole genome shotgun (WGS) entry which is preliminary data.</text>
</comment>
<sequence length="322" mass="35647">MNRKSPPYYTHSWRIESNERTHRAVDLLEQQLLIKFYSDVSYNRGSNIAPSTIITDLTAGTEDDRNSNSSSNSNNNNNNGGSEESSDENLAKFGSSNVDADYKSAFDEQSEIKRDGHRSSNSNGNDTTGERPPGPVVDRLVHRLVRRPRGLLPDRQLLGVVLPTGRATAHRAVHAARRDHQHAARRRGRGPVAAAAALSPVRAAVLHDPRLPGHLEGQAGRAEPGRERRWRPEREARHLRDHPAAGAATAAAPAGLARLEAGPPAVDRTYAKFARTRVVDDMLYITCTYTYKYTYSLQLTCQLKIVISLFFSSLNNQGFYEG</sequence>
<dbReference type="Proteomes" id="UP001627154">
    <property type="component" value="Unassembled WGS sequence"/>
</dbReference>
<proteinExistence type="predicted"/>
<feature type="region of interest" description="Disordered" evidence="1">
    <location>
        <begin position="211"/>
        <end position="231"/>
    </location>
</feature>
<evidence type="ECO:0000313" key="2">
    <source>
        <dbReference type="EMBL" id="KAL3392838.1"/>
    </source>
</evidence>
<feature type="compositionally biased region" description="Low complexity" evidence="1">
    <location>
        <begin position="67"/>
        <end position="83"/>
    </location>
</feature>
<protein>
    <submittedName>
        <fullName evidence="2">Uncharacterized protein</fullName>
    </submittedName>
</protein>
<name>A0ABD2WJ22_9HYME</name>
<dbReference type="EMBL" id="JBJJXI010000101">
    <property type="protein sequence ID" value="KAL3392838.1"/>
    <property type="molecule type" value="Genomic_DNA"/>
</dbReference>
<feature type="compositionally biased region" description="Basic and acidic residues" evidence="1">
    <location>
        <begin position="108"/>
        <end position="118"/>
    </location>
</feature>
<accession>A0ABD2WJ22</accession>
<feature type="region of interest" description="Disordered" evidence="1">
    <location>
        <begin position="169"/>
        <end position="192"/>
    </location>
</feature>
<reference evidence="2 3" key="1">
    <citation type="journal article" date="2024" name="bioRxiv">
        <title>A reference genome for Trichogramma kaykai: A tiny desert-dwelling parasitoid wasp with competing sex-ratio distorters.</title>
        <authorList>
            <person name="Culotta J."/>
            <person name="Lindsey A.R."/>
        </authorList>
    </citation>
    <scope>NUCLEOTIDE SEQUENCE [LARGE SCALE GENOMIC DNA]</scope>
    <source>
        <strain evidence="2 3">KSX58</strain>
    </source>
</reference>
<keyword evidence="3" id="KW-1185">Reference proteome</keyword>
<evidence type="ECO:0000313" key="3">
    <source>
        <dbReference type="Proteomes" id="UP001627154"/>
    </source>
</evidence>
<organism evidence="2 3">
    <name type="scientific">Trichogramma kaykai</name>
    <dbReference type="NCBI Taxonomy" id="54128"/>
    <lineage>
        <taxon>Eukaryota</taxon>
        <taxon>Metazoa</taxon>
        <taxon>Ecdysozoa</taxon>
        <taxon>Arthropoda</taxon>
        <taxon>Hexapoda</taxon>
        <taxon>Insecta</taxon>
        <taxon>Pterygota</taxon>
        <taxon>Neoptera</taxon>
        <taxon>Endopterygota</taxon>
        <taxon>Hymenoptera</taxon>
        <taxon>Apocrita</taxon>
        <taxon>Proctotrupomorpha</taxon>
        <taxon>Chalcidoidea</taxon>
        <taxon>Trichogrammatidae</taxon>
        <taxon>Trichogramma</taxon>
    </lineage>
</organism>
<evidence type="ECO:0000256" key="1">
    <source>
        <dbReference type="SAM" id="MobiDB-lite"/>
    </source>
</evidence>